<feature type="compositionally biased region" description="Basic and acidic residues" evidence="1">
    <location>
        <begin position="1265"/>
        <end position="1287"/>
    </location>
</feature>
<evidence type="ECO:0000313" key="3">
    <source>
        <dbReference type="RefSeq" id="XP_026744050.1"/>
    </source>
</evidence>
<dbReference type="GeneID" id="113505506"/>
<feature type="compositionally biased region" description="Basic and acidic residues" evidence="1">
    <location>
        <begin position="1320"/>
        <end position="1329"/>
    </location>
</feature>
<sequence length="1426" mass="162323">MEANDFLTKIKANGNEKDLNNLAEIYSDYKKILTKLPLKDKGSFSLNVLCLLCRNLDKAPSWRDTIDAKDLLTLTIDCIRETRGMNRPEQVKTLACIYHIHRYVVRKNTPLPPELILKLSFMAFEAESKNLLKEYNKTYWNIIADRLCYLEKLKGKAVHKLLPKLTEDILKTLDIYDTVALTANVLVFLVKKLHFIFSESYSSQLNVLYADIFKKLSSKSDLSAFKSLKENEITDLYVKILDCLYVVAENSSKSCFKDSALGVCVRSAISLLGHRSDMFHCLQTFFLNSFCDVFENKTTHIDAVFKNLTVSCEITDKLGYKTVLVQTYPYLNQFLRLFIEYSINKSIKSNFTEEIQVNCLNFMLKILHELKTCQQLVKCENCKVQTGLHDALRLSFLTKDFITISLNNNTEITTLIPVYKTLIAKQYEIMSDLKKLGCVNYVKCYRKLQTNTHNTAILLNKNQKYEFSINLFEIYIKNELCLSSNEFEHSNVARALYNKSICELDFKSHEQALLDAYMSLVFSKDLSSEKYMSLVMDIKAKALKIYDDEDDDKTSDELQLVSVIEACKMVMEKRVYGDLRPFFKDVKFSALLKHEFSMYAKLWPSIVPIAGVWQSLDSLLNGRREKWMTVEDPDTIFWALLEVISFTPSAVRTIHSDYYKNIVRGLLKHLDSMPEPLSTDIRVVQTTLLFLQAEYDMADASLKYGWKATEPTTDPDLFQALRTLSQEHDAIQKAIQAVEIWTELADVIQTVTRRSCLLPALQLAEIFVQHFLHYSRIAHGLQLAHVCCAVANYIDEKALHVRLAGVLLLQLSHPAPVLQQLLLEAAQHCAGLGDQDQETVLMFMCEAAIYYTKTQSMGTAAKLVQLAQTRILAAYEKHPDINLDLALGRLLEAQAALCAGTGLSALSEGNGIQRHYLTVANHAAAWLPRRARCGRSRVSLSSCSLACCGLARALRQLRRGRGAGGAGLAAAAAAQQARLYHGIVDVYRMDDAQVKIDNRLKYILGLPATNERPATALEPKVPMFAPKQDFETMLESQAFKSQISPTRKYVSIPGFNVPEFFSHSECSCYACVDPNYAIISYMTSGLEASMYFRANELEIAENYFRGVLNTFGYFDKHLKAVLKSYTDLDFEKYIVDHTKRHFENQFKKVKLEILIEAAFFELKNLNFDAADDHIVTLHELSQDMTEQDGYLKNEVMNLMIASAKIRNVVKKQEFDLETEFENLKLSPKVKTEAKTPESKANIPQISAKKVKDEDVPKRRKVIKLNLDEHSADEKEEKPKPKTKKQSEFKIPVPVTAKPVLETLTPRTTRKPNITVTDTTKTPKPEKNENVEFFTPQSTPEQFFTPLTKIKTYSKSLRKGIVKNLEEEFSTPQAGLEKENSGLLSVPSRSTRKVEKDRALRRATSPGKLAESKTRPRRLRQLKLNDD</sequence>
<keyword evidence="2" id="KW-1185">Reference proteome</keyword>
<dbReference type="Proteomes" id="UP000322000">
    <property type="component" value="Chromosome 26"/>
</dbReference>
<evidence type="ECO:0000313" key="2">
    <source>
        <dbReference type="Proteomes" id="UP000322000"/>
    </source>
</evidence>
<proteinExistence type="predicted"/>
<feature type="region of interest" description="Disordered" evidence="1">
    <location>
        <begin position="1369"/>
        <end position="1426"/>
    </location>
</feature>
<dbReference type="InParanoid" id="A0A7E5WTC1"/>
<gene>
    <name evidence="3" type="primary">LOC113505506</name>
</gene>
<feature type="region of interest" description="Disordered" evidence="1">
    <location>
        <begin position="1310"/>
        <end position="1330"/>
    </location>
</feature>
<dbReference type="OrthoDB" id="6776738at2759"/>
<reference evidence="3" key="1">
    <citation type="submission" date="2025-08" db="UniProtKB">
        <authorList>
            <consortium name="RefSeq"/>
        </authorList>
    </citation>
    <scope>IDENTIFICATION</scope>
</reference>
<feature type="compositionally biased region" description="Polar residues" evidence="1">
    <location>
        <begin position="1310"/>
        <end position="1319"/>
    </location>
</feature>
<accession>A0A7E5WTC1</accession>
<dbReference type="KEGG" id="tnl:113505506"/>
<evidence type="ECO:0000256" key="1">
    <source>
        <dbReference type="SAM" id="MobiDB-lite"/>
    </source>
</evidence>
<organism evidence="2 3">
    <name type="scientific">Trichoplusia ni</name>
    <name type="common">Cabbage looper</name>
    <dbReference type="NCBI Taxonomy" id="7111"/>
    <lineage>
        <taxon>Eukaryota</taxon>
        <taxon>Metazoa</taxon>
        <taxon>Ecdysozoa</taxon>
        <taxon>Arthropoda</taxon>
        <taxon>Hexapoda</taxon>
        <taxon>Insecta</taxon>
        <taxon>Pterygota</taxon>
        <taxon>Neoptera</taxon>
        <taxon>Endopterygota</taxon>
        <taxon>Lepidoptera</taxon>
        <taxon>Glossata</taxon>
        <taxon>Ditrysia</taxon>
        <taxon>Noctuoidea</taxon>
        <taxon>Noctuidae</taxon>
        <taxon>Plusiinae</taxon>
        <taxon>Trichoplusia</taxon>
    </lineage>
</organism>
<feature type="region of interest" description="Disordered" evidence="1">
    <location>
        <begin position="1228"/>
        <end position="1289"/>
    </location>
</feature>
<name>A0A7E5WTC1_TRINI</name>
<dbReference type="RefSeq" id="XP_026744050.1">
    <property type="nucleotide sequence ID" value="XM_026888249.1"/>
</dbReference>
<protein>
    <submittedName>
        <fullName evidence="3">Uncharacterized protein LOC113505506</fullName>
    </submittedName>
</protein>